<dbReference type="Pfam" id="PF00005">
    <property type="entry name" value="ABC_tran"/>
    <property type="match status" value="1"/>
</dbReference>
<feature type="domain" description="ABC transporter" evidence="4">
    <location>
        <begin position="4"/>
        <end position="255"/>
    </location>
</feature>
<name>A0A7C4EUN2_9BACT</name>
<organism evidence="5">
    <name type="scientific">Desulfomonile tiedjei</name>
    <dbReference type="NCBI Taxonomy" id="2358"/>
    <lineage>
        <taxon>Bacteria</taxon>
        <taxon>Pseudomonadati</taxon>
        <taxon>Thermodesulfobacteriota</taxon>
        <taxon>Desulfomonilia</taxon>
        <taxon>Desulfomonilales</taxon>
        <taxon>Desulfomonilaceae</taxon>
        <taxon>Desulfomonile</taxon>
    </lineage>
</organism>
<keyword evidence="2" id="KW-0547">Nucleotide-binding</keyword>
<dbReference type="Gene3D" id="3.40.50.300">
    <property type="entry name" value="P-loop containing nucleotide triphosphate hydrolases"/>
    <property type="match status" value="1"/>
</dbReference>
<dbReference type="GO" id="GO:0016887">
    <property type="term" value="F:ATP hydrolysis activity"/>
    <property type="evidence" value="ECO:0007669"/>
    <property type="project" value="InterPro"/>
</dbReference>
<dbReference type="PANTHER" id="PTHR45772:SF1">
    <property type="entry name" value="ABC TRANSPORTER ATP-BINDING PROTEIN"/>
    <property type="match status" value="1"/>
</dbReference>
<dbReference type="PROSITE" id="PS50893">
    <property type="entry name" value="ABC_TRANSPORTER_2"/>
    <property type="match status" value="1"/>
</dbReference>
<dbReference type="InterPro" id="IPR051120">
    <property type="entry name" value="ABC_AA/LPS_Transport"/>
</dbReference>
<dbReference type="InterPro" id="IPR003593">
    <property type="entry name" value="AAA+_ATPase"/>
</dbReference>
<evidence type="ECO:0000256" key="1">
    <source>
        <dbReference type="ARBA" id="ARBA00022448"/>
    </source>
</evidence>
<dbReference type="Pfam" id="PF12399">
    <property type="entry name" value="BCA_ABC_TP_C"/>
    <property type="match status" value="1"/>
</dbReference>
<sequence length="256" mass="28602">MTILSIEDLSISFGGLAALNGVSMSVPEKTIFSIIGPNGAGKTTIFNCITGIYRPSQGRIVFDGKDMVGLKPYQAAKCGIARTFQNIELFTHLSTMDNLLLGRHIHMRTGIFSGAFFWGRKSRVAREECEHRERVERIIEFLELEASRDVPVGALPYGIRKLVELGRALAMEPKLLLLDEPTAGMNQEEKQDMMFWIRDIRDDFQITILMVEHDMNLVMDVSDEVMALNFGVKLAQGPPSAVQSHPEVLEAYLGKD</sequence>
<accession>A0A7C4EUN2</accession>
<comment type="caution">
    <text evidence="5">The sequence shown here is derived from an EMBL/GenBank/DDBJ whole genome shotgun (WGS) entry which is preliminary data.</text>
</comment>
<dbReference type="GO" id="GO:0005524">
    <property type="term" value="F:ATP binding"/>
    <property type="evidence" value="ECO:0007669"/>
    <property type="project" value="UniProtKB-KW"/>
</dbReference>
<evidence type="ECO:0000313" key="5">
    <source>
        <dbReference type="EMBL" id="HGH61651.1"/>
    </source>
</evidence>
<evidence type="ECO:0000259" key="4">
    <source>
        <dbReference type="PROSITE" id="PS50893"/>
    </source>
</evidence>
<evidence type="ECO:0000256" key="3">
    <source>
        <dbReference type="ARBA" id="ARBA00022840"/>
    </source>
</evidence>
<dbReference type="FunFam" id="3.40.50.300:FF:000421">
    <property type="entry name" value="Branched-chain amino acid ABC transporter ATP-binding protein"/>
    <property type="match status" value="1"/>
</dbReference>
<keyword evidence="3 5" id="KW-0067">ATP-binding</keyword>
<dbReference type="PANTHER" id="PTHR45772">
    <property type="entry name" value="CONSERVED COMPONENT OF ABC TRANSPORTER FOR NATURAL AMINO ACIDS-RELATED"/>
    <property type="match status" value="1"/>
</dbReference>
<proteinExistence type="predicted"/>
<dbReference type="GO" id="GO:0005886">
    <property type="term" value="C:plasma membrane"/>
    <property type="evidence" value="ECO:0007669"/>
    <property type="project" value="TreeGrafter"/>
</dbReference>
<dbReference type="CDD" id="cd03219">
    <property type="entry name" value="ABC_Mj1267_LivG_branched"/>
    <property type="match status" value="1"/>
</dbReference>
<gene>
    <name evidence="5" type="ORF">ENV54_10175</name>
</gene>
<dbReference type="InterPro" id="IPR027417">
    <property type="entry name" value="P-loop_NTPase"/>
</dbReference>
<evidence type="ECO:0000256" key="2">
    <source>
        <dbReference type="ARBA" id="ARBA00022741"/>
    </source>
</evidence>
<protein>
    <submittedName>
        <fullName evidence="5">ABC transporter ATP-binding protein</fullName>
    </submittedName>
</protein>
<reference evidence="5" key="1">
    <citation type="journal article" date="2020" name="mSystems">
        <title>Genome- and Community-Level Interaction Insights into Carbon Utilization and Element Cycling Functions of Hydrothermarchaeota in Hydrothermal Sediment.</title>
        <authorList>
            <person name="Zhou Z."/>
            <person name="Liu Y."/>
            <person name="Xu W."/>
            <person name="Pan J."/>
            <person name="Luo Z.H."/>
            <person name="Li M."/>
        </authorList>
    </citation>
    <scope>NUCLEOTIDE SEQUENCE [LARGE SCALE GENOMIC DNA]</scope>
    <source>
        <strain evidence="5">SpSt-769</strain>
    </source>
</reference>
<dbReference type="AlphaFoldDB" id="A0A7C4EUN2"/>
<keyword evidence="1" id="KW-0813">Transport</keyword>
<dbReference type="InterPro" id="IPR032823">
    <property type="entry name" value="BCA_ABC_TP_C"/>
</dbReference>
<dbReference type="SMART" id="SM00382">
    <property type="entry name" value="AAA"/>
    <property type="match status" value="1"/>
</dbReference>
<dbReference type="EMBL" id="DTGT01000328">
    <property type="protein sequence ID" value="HGH61651.1"/>
    <property type="molecule type" value="Genomic_DNA"/>
</dbReference>
<dbReference type="SUPFAM" id="SSF52540">
    <property type="entry name" value="P-loop containing nucleoside triphosphate hydrolases"/>
    <property type="match status" value="1"/>
</dbReference>
<dbReference type="InterPro" id="IPR003439">
    <property type="entry name" value="ABC_transporter-like_ATP-bd"/>
</dbReference>